<evidence type="ECO:0000313" key="1">
    <source>
        <dbReference type="EMBL" id="BAD52462.1"/>
    </source>
</evidence>
<organism evidence="1">
    <name type="scientific">Oryza sativa subsp. japonica</name>
    <name type="common">Rice</name>
    <dbReference type="NCBI Taxonomy" id="39947"/>
    <lineage>
        <taxon>Eukaryota</taxon>
        <taxon>Viridiplantae</taxon>
        <taxon>Streptophyta</taxon>
        <taxon>Embryophyta</taxon>
        <taxon>Tracheophyta</taxon>
        <taxon>Spermatophyta</taxon>
        <taxon>Magnoliopsida</taxon>
        <taxon>Liliopsida</taxon>
        <taxon>Poales</taxon>
        <taxon>Poaceae</taxon>
        <taxon>BOP clade</taxon>
        <taxon>Oryzoideae</taxon>
        <taxon>Oryzeae</taxon>
        <taxon>Oryzinae</taxon>
        <taxon>Oryza</taxon>
        <taxon>Oryza sativa</taxon>
    </lineage>
</organism>
<reference evidence="2" key="4">
    <citation type="journal article" date="2007" name="Genome Res.">
        <title>Curated Genome Annotation of Oryza sativa ssp. japonica and Comparative Genome Analysis with Arabidopsis thaliana.</title>
        <authorList>
            <consortium name="The Rice Annotation Project (RAP)"/>
            <person name="Itoh T."/>
            <person name="Tanaka T."/>
            <person name="Barrero R.A."/>
            <person name="Yamasaki C."/>
            <person name="Fujii Y."/>
            <person name="Hilton P.B."/>
            <person name="Antonio B.A."/>
            <person name="Aono H."/>
            <person name="Apweiler R."/>
            <person name="Bruskiewich R."/>
            <person name="Bureau T."/>
            <person name="Burr F."/>
            <person name="Costa de Oliveira A."/>
            <person name="Fuks G."/>
            <person name="Habara T."/>
            <person name="Haberer G."/>
            <person name="Han B."/>
            <person name="Harada E."/>
            <person name="Hiraki A.T."/>
            <person name="Hirochika H."/>
            <person name="Hoen D."/>
            <person name="Hokari H."/>
            <person name="Hosokawa S."/>
            <person name="Hsing Y."/>
            <person name="Ikawa H."/>
            <person name="Ikeo K."/>
            <person name="Imanishi T."/>
            <person name="Ito Y."/>
            <person name="Jaiswal P."/>
            <person name="Kanno M."/>
            <person name="Kawahara Y."/>
            <person name="Kawamura T."/>
            <person name="Kawashima H."/>
            <person name="Khurana J.P."/>
            <person name="Kikuchi S."/>
            <person name="Komatsu S."/>
            <person name="Koyanagi K.O."/>
            <person name="Kubooka H."/>
            <person name="Lieberherr D."/>
            <person name="Lin Y.C."/>
            <person name="Lonsdale D."/>
            <person name="Matsumoto T."/>
            <person name="Matsuya A."/>
            <person name="McCombie W.R."/>
            <person name="Messing J."/>
            <person name="Miyao A."/>
            <person name="Mulder N."/>
            <person name="Nagamura Y."/>
            <person name="Nam J."/>
            <person name="Namiki N."/>
            <person name="Numa H."/>
            <person name="Nurimoto S."/>
            <person name="O'donovan C."/>
            <person name="Ohyanagi H."/>
            <person name="Okido T."/>
            <person name="Oota S."/>
            <person name="Osato N."/>
            <person name="Palmer L.E."/>
            <person name="Quetier F."/>
            <person name="Raghuvanshi S."/>
            <person name="Saichi N."/>
            <person name="Sakai H."/>
            <person name="Sakai Y."/>
            <person name="Sakata K."/>
            <person name="Sakurai T."/>
            <person name="Sato F."/>
            <person name="Sato Y."/>
            <person name="Schoof H."/>
            <person name="Seki M."/>
            <person name="Shibata M."/>
            <person name="Shimizu Y."/>
            <person name="Shinozaki K."/>
            <person name="Shinso Y."/>
            <person name="Singh N.K."/>
            <person name="Smith-White B."/>
            <person name="Takeda J."/>
            <person name="Tanino M."/>
            <person name="Tatusova T."/>
            <person name="Thongjuea S."/>
            <person name="Todokoro F."/>
            <person name="Tsugane M."/>
            <person name="Tyagi A.K."/>
            <person name="Vanavichit A."/>
            <person name="Wang A."/>
            <person name="Wing R.A."/>
            <person name="Yamaguchi K."/>
            <person name="Yamamoto M."/>
            <person name="Yamamoto N."/>
            <person name="Yu Y."/>
            <person name="Zhang H."/>
            <person name="Zhao Q."/>
            <person name="Higo K."/>
            <person name="Burr B."/>
            <person name="Gojobori T."/>
            <person name="Sasaki T."/>
        </authorList>
    </citation>
    <scope>NUCLEOTIDE SEQUENCE</scope>
</reference>
<dbReference type="AlphaFoldDB" id="A0A0P0UY89"/>
<name>A0A0P0UY89_ORYSJ</name>
<dbReference type="KEGG" id="dosa:Os01g0130500"/>
<evidence type="ECO:0000313" key="2">
    <source>
        <dbReference type="EMBL" id="BAF03837.1"/>
    </source>
</evidence>
<reference evidence="2" key="3">
    <citation type="journal article" date="2006" name="Nucleic Acids Res.">
        <title>The Rice Annotation Project Database (RAP-DB): hub for Oryza sativa ssp. japonica genome information.</title>
        <authorList>
            <person name="Ohyanagi H."/>
            <person name="Tanaka T."/>
            <person name="Sakai H."/>
            <person name="Shigemoto Y."/>
            <person name="Yamaguchi K."/>
            <person name="Habara T."/>
            <person name="Fujii Y."/>
            <person name="Antonio B.A."/>
            <person name="Nagamura Y."/>
            <person name="Imanishi T."/>
            <person name="Ikeo K."/>
            <person name="Itoh T."/>
            <person name="Gojobori T."/>
            <person name="Sasaki T."/>
        </authorList>
    </citation>
    <scope>NUCLEOTIDE SEQUENCE</scope>
</reference>
<proteinExistence type="predicted"/>
<reference evidence="2" key="5">
    <citation type="journal article" date="2008" name="Nucleic Acids Res.">
        <title>The Rice Annotation Project Database (RAP-DB): 2008 update.</title>
        <authorList>
            <consortium name="The Rice Annotation Project (RAP)"/>
            <person name="Tanaka T."/>
            <person name="Antonio B.A."/>
            <person name="Kikuchi S."/>
            <person name="Matsumoto T."/>
            <person name="Nagamura Y."/>
            <person name="Numa H."/>
            <person name="Sakai H."/>
            <person name="Wu J."/>
            <person name="Itoh T."/>
            <person name="Sasaki T."/>
            <person name="Aono R."/>
            <person name="Fujii Y."/>
            <person name="Habara T."/>
            <person name="Harada E."/>
            <person name="Kanno M."/>
            <person name="Kawahara Y."/>
            <person name="Kawashima H."/>
            <person name="Kubooka H."/>
            <person name="Matsuya A."/>
            <person name="Nakaoka H."/>
            <person name="Saichi N."/>
            <person name="Sanbonmatsu R."/>
            <person name="Sato Y."/>
            <person name="Shinso Y."/>
            <person name="Suzuki M."/>
            <person name="Takeda J."/>
            <person name="Tanino M."/>
            <person name="Todokoro F."/>
            <person name="Yamaguchi K."/>
            <person name="Yamamoto N."/>
            <person name="Yamasaki C."/>
            <person name="Imanishi T."/>
            <person name="Okido T."/>
            <person name="Tada M."/>
            <person name="Ikeo K."/>
            <person name="Tateno Y."/>
            <person name="Gojobori T."/>
            <person name="Lin Y.C."/>
            <person name="Wei F.J."/>
            <person name="Hsing Y.I."/>
            <person name="Zhao Q."/>
            <person name="Han B."/>
            <person name="Kramer M.R."/>
            <person name="McCombie R.W."/>
            <person name="Lonsdale D."/>
            <person name="O'Donovan C.C."/>
            <person name="Whitfield E.J."/>
            <person name="Apweiler R."/>
            <person name="Koyanagi K.O."/>
            <person name="Khurana J.P."/>
            <person name="Raghuvanshi S."/>
            <person name="Singh N.K."/>
            <person name="Tyagi A.K."/>
            <person name="Haberer G."/>
            <person name="Fujisawa M."/>
            <person name="Hosokawa S."/>
            <person name="Ito Y."/>
            <person name="Ikawa H."/>
            <person name="Shibata M."/>
            <person name="Yamamoto M."/>
            <person name="Bruskiewich R.M."/>
            <person name="Hoen D.R."/>
            <person name="Bureau TE."/>
            <person name="Namiki N."/>
            <person name="Ohyanagi H."/>
            <person name="Sakai Y."/>
            <person name="Nobushima S."/>
            <person name="Sakata K."/>
            <person name="Barrero R.A."/>
            <person name="Sato Y."/>
            <person name="Souvorov A."/>
            <person name="Smith-White B."/>
            <person name="Tatusova T."/>
            <person name="An S."/>
            <person name="An G."/>
            <person name="OOta S."/>
            <person name="Fuks G."/>
            <person name="Messing J."/>
            <person name="Christie K.R."/>
            <person name="Lieberherr D."/>
            <person name="Kim H."/>
            <person name="Zuccolo A."/>
            <person name="Wing R.A."/>
            <person name="Nobuta K."/>
            <person name="Green P.J."/>
            <person name="Lu C."/>
            <person name="Meyers BC."/>
            <person name="Chaparro C."/>
            <person name="Piegu B."/>
            <person name="Panaud O."/>
            <person name="Echeverria M."/>
        </authorList>
    </citation>
    <scope>NUCLEOTIDE SEQUENCE</scope>
</reference>
<reference evidence="1" key="1">
    <citation type="journal article" date="2002" name="Nature">
        <title>The genome sequence and structure of rice chromosome 1.</title>
        <authorList>
            <person name="Sasaki T."/>
            <person name="Matsumoto T."/>
            <person name="Yamamoto K."/>
            <person name="Sakata K."/>
            <person name="Baba T."/>
            <person name="Katayose Y."/>
            <person name="Wu J."/>
            <person name="Niimura Y."/>
            <person name="Cheng Z."/>
            <person name="Nagamura Y."/>
            <person name="Antonio B.A."/>
            <person name="Kanamori H."/>
            <person name="Hosokawa S."/>
            <person name="Masukawa M."/>
            <person name="Arikawa K."/>
            <person name="Chiden Y."/>
            <person name="Hayashi M."/>
            <person name="Okamoto M."/>
            <person name="Ando T."/>
            <person name="Aoki H."/>
            <person name="Arita K."/>
            <person name="Hamada M."/>
            <person name="Harada C."/>
            <person name="Hijishita S."/>
            <person name="Honda M."/>
            <person name="Ichikawa Y."/>
            <person name="Idonuma A."/>
            <person name="Iijima M."/>
            <person name="Ikeda M."/>
            <person name="Ikeno M."/>
            <person name="Itoh S."/>
            <person name="Itoh T."/>
            <person name="Itoh Y."/>
            <person name="Itoh Y."/>
            <person name="Iwabuchi A."/>
            <person name="Kamiya K."/>
            <person name="Karasawa W."/>
            <person name="Katagiri S."/>
            <person name="Kikuta A."/>
            <person name="Kobayashi N."/>
            <person name="Kono I."/>
            <person name="Machita K."/>
            <person name="Maehara T."/>
            <person name="Mizuno H."/>
            <person name="Mizubayashi T."/>
            <person name="Mukai Y."/>
            <person name="Nagasaki H."/>
            <person name="Nakashima M."/>
            <person name="Nakama Y."/>
            <person name="Nakamichi Y."/>
            <person name="Nakamura M."/>
            <person name="Namiki N."/>
            <person name="Negishi M."/>
            <person name="Ohta I."/>
            <person name="Ono N."/>
            <person name="Saji S."/>
            <person name="Sakai K."/>
            <person name="Shibata M."/>
            <person name="Shimokawa T."/>
            <person name="Shomura A."/>
            <person name="Song J."/>
            <person name="Takazaki Y."/>
            <person name="Terasawa K."/>
            <person name="Tsuji K."/>
            <person name="Waki K."/>
            <person name="Yamagata H."/>
            <person name="Yamane H."/>
            <person name="Yoshiki S."/>
            <person name="Yoshihara R."/>
            <person name="Yukawa K."/>
            <person name="Zhong H."/>
            <person name="Iwama H."/>
            <person name="Endo T."/>
            <person name="Ito H."/>
            <person name="Hahn J.H."/>
            <person name="Kim H.I."/>
            <person name="Eun M.Y."/>
            <person name="Yano M."/>
            <person name="Jiang J."/>
            <person name="Gojobori T."/>
        </authorList>
    </citation>
    <scope>NUCLEOTIDE SEQUENCE</scope>
</reference>
<reference evidence="3" key="6">
    <citation type="journal article" date="2008" name="Nucleic Acids Res.">
        <title>The rice annotation project database (RAP-DB): 2008 update.</title>
        <authorList>
            <consortium name="The rice annotation project (RAP)"/>
        </authorList>
    </citation>
    <scope>GENOME REANNOTATION</scope>
    <source>
        <strain evidence="3">cv. Nipponbare</strain>
    </source>
</reference>
<evidence type="ECO:0000313" key="3">
    <source>
        <dbReference type="Proteomes" id="UP000000763"/>
    </source>
</evidence>
<accession>A0A0P0UY89</accession>
<gene>
    <name evidence="2" type="ordered locus">Os01g0130500</name>
    <name evidence="1" type="ORF">P0504H10.10</name>
</gene>
<protein>
    <submittedName>
        <fullName evidence="2">Os01g0130500 protein</fullName>
    </submittedName>
</protein>
<dbReference type="Proteomes" id="UP000000763">
    <property type="component" value="Chromosome 1"/>
</dbReference>
<dbReference type="Proteomes" id="UP000817658">
    <property type="component" value="Chromosome 1"/>
</dbReference>
<dbReference type="EMBL" id="AP008207">
    <property type="protein sequence ID" value="BAF03837.1"/>
    <property type="molecule type" value="Genomic_DNA"/>
</dbReference>
<reference evidence="2" key="7">
    <citation type="submission" date="2012-08" db="EMBL/GenBank/DDBJ databases">
        <title>Oryza sativa nipponbare(GA3) genomic DNA, chromosome 1.</title>
        <authorList>
            <consortium name="IRGSP(International Rice Genome Sequencing Project)"/>
        </authorList>
    </citation>
    <scope>NUCLEOTIDE SEQUENCE</scope>
</reference>
<dbReference type="EMBL" id="AP002526">
    <property type="protein sequence ID" value="BAD52462.1"/>
    <property type="molecule type" value="Genomic_DNA"/>
</dbReference>
<dbReference type="Gramene" id="Os01t0130500-01">
    <property type="protein sequence ID" value="Os01t0130500-01"/>
    <property type="gene ID" value="Os01g0130500"/>
</dbReference>
<reference evidence="2 3" key="2">
    <citation type="journal article" date="2005" name="Nature">
        <title>The map-based sequence of the rice genome.</title>
        <authorList>
            <consortium name="International rice genome sequencing project (IRGSP)"/>
            <person name="Matsumoto T."/>
            <person name="Wu J."/>
            <person name="Kanamori H."/>
            <person name="Katayose Y."/>
            <person name="Fujisawa M."/>
            <person name="Namiki N."/>
            <person name="Mizuno H."/>
            <person name="Yamamoto K."/>
            <person name="Antonio B.A."/>
            <person name="Baba T."/>
            <person name="Sakata K."/>
            <person name="Nagamura Y."/>
            <person name="Aoki H."/>
            <person name="Arikawa K."/>
            <person name="Arita K."/>
            <person name="Bito T."/>
            <person name="Chiden Y."/>
            <person name="Fujitsuka N."/>
            <person name="Fukunaka R."/>
            <person name="Hamada M."/>
            <person name="Harada C."/>
            <person name="Hayashi A."/>
            <person name="Hijishita S."/>
            <person name="Honda M."/>
            <person name="Hosokawa S."/>
            <person name="Ichikawa Y."/>
            <person name="Idonuma A."/>
            <person name="Iijima M."/>
            <person name="Ikeda M."/>
            <person name="Ikeno M."/>
            <person name="Ito K."/>
            <person name="Ito S."/>
            <person name="Ito T."/>
            <person name="Ito Y."/>
            <person name="Ito Y."/>
            <person name="Iwabuchi A."/>
            <person name="Kamiya K."/>
            <person name="Karasawa W."/>
            <person name="Kurita K."/>
            <person name="Katagiri S."/>
            <person name="Kikuta A."/>
            <person name="Kobayashi H."/>
            <person name="Kobayashi N."/>
            <person name="Machita K."/>
            <person name="Maehara T."/>
            <person name="Masukawa M."/>
            <person name="Mizubayashi T."/>
            <person name="Mukai Y."/>
            <person name="Nagasaki H."/>
            <person name="Nagata Y."/>
            <person name="Naito S."/>
            <person name="Nakashima M."/>
            <person name="Nakama Y."/>
            <person name="Nakamichi Y."/>
            <person name="Nakamura M."/>
            <person name="Meguro A."/>
            <person name="Negishi M."/>
            <person name="Ohta I."/>
            <person name="Ohta T."/>
            <person name="Okamoto M."/>
            <person name="Ono N."/>
            <person name="Saji S."/>
            <person name="Sakaguchi M."/>
            <person name="Sakai K."/>
            <person name="Shibata M."/>
            <person name="Shimokawa T."/>
            <person name="Song J."/>
            <person name="Takazaki Y."/>
            <person name="Terasawa K."/>
            <person name="Tsugane M."/>
            <person name="Tsuji K."/>
            <person name="Ueda S."/>
            <person name="Waki K."/>
            <person name="Yamagata H."/>
            <person name="Yamamoto M."/>
            <person name="Yamamoto S."/>
            <person name="Yamane H."/>
            <person name="Yoshiki S."/>
            <person name="Yoshihara R."/>
            <person name="Yukawa K."/>
            <person name="Zhong H."/>
            <person name="Yano M."/>
            <person name="Yuan Q."/>
            <person name="Ouyang S."/>
            <person name="Liu J."/>
            <person name="Jones K.M."/>
            <person name="Gansberger K."/>
            <person name="Moffat K."/>
            <person name="Hill J."/>
            <person name="Bera J."/>
            <person name="Fadrosh D."/>
            <person name="Jin S."/>
            <person name="Johri S."/>
            <person name="Kim M."/>
            <person name="Overton L."/>
            <person name="Reardon M."/>
            <person name="Tsitrin T."/>
            <person name="Vuong H."/>
            <person name="Weaver B."/>
            <person name="Ciecko A."/>
            <person name="Tallon L."/>
            <person name="Jackson J."/>
            <person name="Pai G."/>
            <person name="Aken S.V."/>
            <person name="Utterback T."/>
            <person name="Reidmuller S."/>
            <person name="Feldblyum T."/>
            <person name="Hsiao J."/>
            <person name="Zismann V."/>
            <person name="Iobst S."/>
            <person name="de Vazeille A.R."/>
            <person name="Buell C.R."/>
            <person name="Ying K."/>
            <person name="Li Y."/>
            <person name="Lu T."/>
            <person name="Huang Y."/>
            <person name="Zhao Q."/>
            <person name="Feng Q."/>
            <person name="Zhang L."/>
            <person name="Zhu J."/>
            <person name="Weng Q."/>
            <person name="Mu J."/>
            <person name="Lu Y."/>
            <person name="Fan D."/>
            <person name="Liu Y."/>
            <person name="Guan J."/>
            <person name="Zhang Y."/>
            <person name="Yu S."/>
            <person name="Liu X."/>
            <person name="Zhang Y."/>
            <person name="Hong G."/>
            <person name="Han B."/>
            <person name="Choisne N."/>
            <person name="Demange N."/>
            <person name="Orjeda G."/>
            <person name="Samain S."/>
            <person name="Cattolico L."/>
            <person name="Pelletier E."/>
            <person name="Couloux A."/>
            <person name="Segurens B."/>
            <person name="Wincker P."/>
            <person name="D'Hont A."/>
            <person name="Scarpelli C."/>
            <person name="Weissenbach J."/>
            <person name="Salanoubat M."/>
            <person name="Quetier F."/>
            <person name="Yu Y."/>
            <person name="Kim H.R."/>
            <person name="Rambo T."/>
            <person name="Currie J."/>
            <person name="Collura K."/>
            <person name="Luo M."/>
            <person name="Yang T."/>
            <person name="Ammiraju J.S.S."/>
            <person name="Engler F."/>
            <person name="Soderlund C."/>
            <person name="Wing R.A."/>
            <person name="Palmer L.E."/>
            <person name="de la Bastide M."/>
            <person name="Spiegel L."/>
            <person name="Nascimento L."/>
            <person name="Zutavern T."/>
            <person name="O'Shaughnessy A."/>
            <person name="Dike S."/>
            <person name="Dedhia N."/>
            <person name="Preston R."/>
            <person name="Balija V."/>
            <person name="McCombie W.R."/>
            <person name="Chow T."/>
            <person name="Chen H."/>
            <person name="Chung M."/>
            <person name="Chen C."/>
            <person name="Shaw J."/>
            <person name="Wu H."/>
            <person name="Hsiao K."/>
            <person name="Chao Y."/>
            <person name="Chu M."/>
            <person name="Cheng C."/>
            <person name="Hour A."/>
            <person name="Lee P."/>
            <person name="Lin S."/>
            <person name="Lin Y."/>
            <person name="Liou J."/>
            <person name="Liu S."/>
            <person name="Hsing Y."/>
            <person name="Raghuvanshi S."/>
            <person name="Mohanty A."/>
            <person name="Bharti A.K."/>
            <person name="Gaur A."/>
            <person name="Gupta V."/>
            <person name="Kumar D."/>
            <person name="Ravi V."/>
            <person name="Vij S."/>
            <person name="Kapur A."/>
            <person name="Khurana P."/>
            <person name="Khurana P."/>
            <person name="Khurana J.P."/>
            <person name="Tyagi A.K."/>
            <person name="Gaikwad K."/>
            <person name="Singh A."/>
            <person name="Dalal V."/>
            <person name="Srivastava S."/>
            <person name="Dixit A."/>
            <person name="Pal A.K."/>
            <person name="Ghazi I.A."/>
            <person name="Yadav M."/>
            <person name="Pandit A."/>
            <person name="Bhargava A."/>
            <person name="Sureshbabu K."/>
            <person name="Batra K."/>
            <person name="Sharma T.R."/>
            <person name="Mohapatra T."/>
            <person name="Singh N.K."/>
            <person name="Messing J."/>
            <person name="Nelson A.B."/>
            <person name="Fuks G."/>
            <person name="Kavchok S."/>
            <person name="Keizer G."/>
            <person name="Linton E."/>
            <person name="Llaca V."/>
            <person name="Song R."/>
            <person name="Tanyolac B."/>
            <person name="Young S."/>
            <person name="Ho-Il K."/>
            <person name="Hahn J.H."/>
            <person name="Sangsakoo G."/>
            <person name="Vanavichit A."/>
            <person name="de Mattos Luiz.A.T."/>
            <person name="Zimmer P.D."/>
            <person name="Malone G."/>
            <person name="Dellagostin O."/>
            <person name="de Oliveira A.C."/>
            <person name="Bevan M."/>
            <person name="Bancroft I."/>
            <person name="Minx P."/>
            <person name="Cordum H."/>
            <person name="Wilson R."/>
            <person name="Cheng Z."/>
            <person name="Jin W."/>
            <person name="Jiang J."/>
            <person name="Leong S.A."/>
            <person name="Iwama H."/>
            <person name="Gojobori T."/>
            <person name="Itoh T."/>
            <person name="Niimura Y."/>
            <person name="Fujii Y."/>
            <person name="Habara T."/>
            <person name="Sakai H."/>
            <person name="Sato Y."/>
            <person name="Wilson G."/>
            <person name="Kumar K."/>
            <person name="McCouch S."/>
            <person name="Juretic N."/>
            <person name="Hoen D."/>
            <person name="Wright S."/>
            <person name="Bruskiewich R."/>
            <person name="Bureau T."/>
            <person name="Miyao A."/>
            <person name="Hirochika H."/>
            <person name="Nishikawa T."/>
            <person name="Kadowaki K."/>
            <person name="Sugiura M."/>
            <person name="Burr B."/>
            <person name="Sasaki T."/>
        </authorList>
    </citation>
    <scope>NUCLEOTIDE SEQUENCE [LARGE SCALE GENOMIC DNA]</scope>
    <source>
        <strain evidence="3">cv. Nipponbare</strain>
    </source>
</reference>
<reference evidence="2" key="8">
    <citation type="submission" date="2012-08" db="EMBL/GenBank/DDBJ databases">
        <title>The Second Rice Annotation Project Meeting (RAP2).</title>
        <authorList>
            <consortium name="The Rice Annotation Project (RAP)"/>
        </authorList>
    </citation>
    <scope>NUCLEOTIDE SEQUENCE</scope>
</reference>
<sequence length="358" mass="39312">MRLVVERVQVREQPVPHAERVPSRLGHGLPHIQLLPRRREVGMVPGERVERAELDPPVAELLRRLRVEPADVGADHRHAEDAEVEHGGDGVAEILPGALVVAGPVRGVGARPDERRARQDERPLALEPLQRLVRRDGLRESIQAVRIVLQDAIVVRRAGGDGVEAEPRRLAGGVDLVRRLVPPGVRQVLAVQAAHPWRRRVGQRAQVRRRDLAFPGAEVGCLVHVDPEAIHGHKVMKPPHLVDPPRDAIGVEEVREVDGAGPHLRQVWLPVQLDEDVALHAALVHAIGVVHGDAGVDEDNVLHALCMDLVKEFQQLGTRVVHGIKGEILRGVHVIVVVPDHVEGDLRVPVALHDALDH</sequence>